<reference evidence="6 7" key="1">
    <citation type="submission" date="2024-03" db="EMBL/GenBank/DDBJ databases">
        <title>Aureococcus anophagefferens CCMP1851 and Kratosvirus quantuckense: Draft genome of a second virus-susceptible host strain in the model system.</title>
        <authorList>
            <person name="Chase E."/>
            <person name="Truchon A.R."/>
            <person name="Schepens W."/>
            <person name="Wilhelm S.W."/>
        </authorList>
    </citation>
    <scope>NUCLEOTIDE SEQUENCE [LARGE SCALE GENOMIC DNA]</scope>
    <source>
        <strain evidence="6 7">CCMP1851</strain>
    </source>
</reference>
<organism evidence="6 7">
    <name type="scientific">Aureococcus anophagefferens</name>
    <name type="common">Harmful bloom alga</name>
    <dbReference type="NCBI Taxonomy" id="44056"/>
    <lineage>
        <taxon>Eukaryota</taxon>
        <taxon>Sar</taxon>
        <taxon>Stramenopiles</taxon>
        <taxon>Ochrophyta</taxon>
        <taxon>Pelagophyceae</taxon>
        <taxon>Pelagomonadales</taxon>
        <taxon>Pelagomonadaceae</taxon>
        <taxon>Aureococcus</taxon>
    </lineage>
</organism>
<proteinExistence type="predicted"/>
<feature type="compositionally biased region" description="Polar residues" evidence="4">
    <location>
        <begin position="22"/>
        <end position="35"/>
    </location>
</feature>
<keyword evidence="1" id="KW-0479">Metal-binding</keyword>
<feature type="region of interest" description="Disordered" evidence="4">
    <location>
        <begin position="104"/>
        <end position="170"/>
    </location>
</feature>
<dbReference type="SUPFAM" id="SSF57933">
    <property type="entry name" value="TAZ domain"/>
    <property type="match status" value="1"/>
</dbReference>
<keyword evidence="2" id="KW-0863">Zinc-finger</keyword>
<evidence type="ECO:0000256" key="4">
    <source>
        <dbReference type="SAM" id="MobiDB-lite"/>
    </source>
</evidence>
<keyword evidence="3" id="KW-0862">Zinc</keyword>
<comment type="caution">
    <text evidence="6">The sequence shown here is derived from an EMBL/GenBank/DDBJ whole genome shotgun (WGS) entry which is preliminary data.</text>
</comment>
<dbReference type="InterPro" id="IPR000197">
    <property type="entry name" value="Znf_TAZ"/>
</dbReference>
<evidence type="ECO:0000313" key="7">
    <source>
        <dbReference type="Proteomes" id="UP001363151"/>
    </source>
</evidence>
<dbReference type="PROSITE" id="PS50134">
    <property type="entry name" value="ZF_TAZ"/>
    <property type="match status" value="1"/>
</dbReference>
<dbReference type="EMBL" id="JBBJCI010000178">
    <property type="protein sequence ID" value="KAK7241583.1"/>
    <property type="molecule type" value="Genomic_DNA"/>
</dbReference>
<evidence type="ECO:0000259" key="5">
    <source>
        <dbReference type="PROSITE" id="PS50134"/>
    </source>
</evidence>
<feature type="compositionally biased region" description="Basic and acidic residues" evidence="4">
    <location>
        <begin position="1"/>
        <end position="11"/>
    </location>
</feature>
<dbReference type="Gene3D" id="1.20.1020.10">
    <property type="entry name" value="TAZ domain"/>
    <property type="match status" value="1"/>
</dbReference>
<name>A0ABR1FZ92_AURAN</name>
<feature type="domain" description="TAZ-type" evidence="5">
    <location>
        <begin position="229"/>
        <end position="329"/>
    </location>
</feature>
<dbReference type="InterPro" id="IPR035898">
    <property type="entry name" value="TAZ_dom_sf"/>
</dbReference>
<feature type="region of interest" description="Disordered" evidence="4">
    <location>
        <begin position="189"/>
        <end position="247"/>
    </location>
</feature>
<gene>
    <name evidence="6" type="ORF">SO694_00170054</name>
</gene>
<evidence type="ECO:0000313" key="6">
    <source>
        <dbReference type="EMBL" id="KAK7241583.1"/>
    </source>
</evidence>
<dbReference type="Proteomes" id="UP001363151">
    <property type="component" value="Unassembled WGS sequence"/>
</dbReference>
<protein>
    <recommendedName>
        <fullName evidence="5">TAZ-type domain-containing protein</fullName>
    </recommendedName>
</protein>
<evidence type="ECO:0000256" key="1">
    <source>
        <dbReference type="ARBA" id="ARBA00022723"/>
    </source>
</evidence>
<evidence type="ECO:0000256" key="3">
    <source>
        <dbReference type="ARBA" id="ARBA00022833"/>
    </source>
</evidence>
<evidence type="ECO:0000256" key="2">
    <source>
        <dbReference type="ARBA" id="ARBA00022771"/>
    </source>
</evidence>
<feature type="region of interest" description="Disordered" evidence="4">
    <location>
        <begin position="1"/>
        <end position="41"/>
    </location>
</feature>
<accession>A0ABR1FZ92</accession>
<dbReference type="Pfam" id="PF02135">
    <property type="entry name" value="zf-TAZ"/>
    <property type="match status" value="1"/>
</dbReference>
<keyword evidence="7" id="KW-1185">Reference proteome</keyword>
<sequence length="391" mass="41811">MSHNAKPDPRHNIAQPDGKQVAPSQTATQRSTAETLTGLKRKQRELQNEVYGDLQFMLHHFVQLQSSDHTSTQPRAAPDGGQMLIIDDEEDQAYGCIEYLESDDDDFFAGGGEPQRKRRRHAAVVTDTGSSSEPNRSSSEEDFGGRSDSSPAAWRRPGLPPPSADLQLDDDFCPSTVQILPETVEYHCSITHPPPAEADDGAAPRDGARSPPRPAAAARRARPPDGVGAPQRRRARKRGGGGDDASTVSHAQGAALLELFGHARSCPGRHQSAVHARVCSNAKFIMLHARDCDAAPGTCDVEWCGAVKKLLKHVVRCQQGDKCVVCAAPASTRVSPAPASRPAGKAEAASVLEASGGRPIDYWQSMQGCDGDQCAARNRGKGKDGARRIVG</sequence>